<name>A0ABT9Z1M3_9BACI</name>
<dbReference type="Proteomes" id="UP001232245">
    <property type="component" value="Unassembled WGS sequence"/>
</dbReference>
<dbReference type="EMBL" id="JAUSTZ010000004">
    <property type="protein sequence ID" value="MDQ0226151.1"/>
    <property type="molecule type" value="Genomic_DNA"/>
</dbReference>
<gene>
    <name evidence="1" type="ORF">J2S02_002496</name>
</gene>
<evidence type="ECO:0000313" key="2">
    <source>
        <dbReference type="Proteomes" id="UP001232245"/>
    </source>
</evidence>
<proteinExistence type="predicted"/>
<comment type="caution">
    <text evidence="1">The sequence shown here is derived from an EMBL/GenBank/DDBJ whole genome shotgun (WGS) entry which is preliminary data.</text>
</comment>
<keyword evidence="2" id="KW-1185">Reference proteome</keyword>
<accession>A0ABT9Z1M3</accession>
<organism evidence="1 2">
    <name type="scientific">Metabacillus niabensis</name>
    <dbReference type="NCBI Taxonomy" id="324854"/>
    <lineage>
        <taxon>Bacteria</taxon>
        <taxon>Bacillati</taxon>
        <taxon>Bacillota</taxon>
        <taxon>Bacilli</taxon>
        <taxon>Bacillales</taxon>
        <taxon>Bacillaceae</taxon>
        <taxon>Metabacillus</taxon>
    </lineage>
</organism>
<evidence type="ECO:0000313" key="1">
    <source>
        <dbReference type="EMBL" id="MDQ0226151.1"/>
    </source>
</evidence>
<reference evidence="1 2" key="1">
    <citation type="submission" date="2023-07" db="EMBL/GenBank/DDBJ databases">
        <title>Genomic Encyclopedia of Type Strains, Phase IV (KMG-IV): sequencing the most valuable type-strain genomes for metagenomic binning, comparative biology and taxonomic classification.</title>
        <authorList>
            <person name="Goeker M."/>
        </authorList>
    </citation>
    <scope>NUCLEOTIDE SEQUENCE [LARGE SCALE GENOMIC DNA]</scope>
    <source>
        <strain evidence="1 2">DSM 17723</strain>
    </source>
</reference>
<protein>
    <submittedName>
        <fullName evidence="1">Uncharacterized protein</fullName>
    </submittedName>
</protein>
<sequence>MLQFYTYEESSEAMNNTAFAISSALPNRYNGVSAAKADLSSSGIIGVSMKPGHNAFIRIFCSAYSSASERVRLIF</sequence>